<evidence type="ECO:0000256" key="2">
    <source>
        <dbReference type="SAM" id="MobiDB-lite"/>
    </source>
</evidence>
<proteinExistence type="predicted"/>
<dbReference type="NCBIfam" id="NF033748">
    <property type="entry name" value="class_F_sortase"/>
    <property type="match status" value="1"/>
</dbReference>
<dbReference type="InterPro" id="IPR005754">
    <property type="entry name" value="Sortase"/>
</dbReference>
<sequence>MRHSPERTTATAARQRLLPAAAGRVRAGLRPLPRGATPGPAAALRLAVAAAAVALACGCTPTTGAQVPADGGSVTVSPPAAGTGPAGPSGASTAAARPMPRSLPERLRIPSLGVDTAVMSLGLAADGTVAVPPIAAHSPAGWYQGSPTPGQTGPSVILGHVTVGSYGDGVFVHLKRMRAGQRITVTRQDGSVASFVVDSVQTVAKSHFPTEAVYGNVDHPALRLITCGGTRVSGGGGYTDNVIVYASLVTGS</sequence>
<dbReference type="InterPro" id="IPR042001">
    <property type="entry name" value="Sortase_F"/>
</dbReference>
<feature type="region of interest" description="Disordered" evidence="2">
    <location>
        <begin position="64"/>
        <end position="100"/>
    </location>
</feature>
<keyword evidence="4" id="KW-1185">Reference proteome</keyword>
<dbReference type="STRING" id="310780.SAMN05216267_106911"/>
<keyword evidence="1" id="KW-0378">Hydrolase</keyword>
<evidence type="ECO:0000313" key="3">
    <source>
        <dbReference type="EMBL" id="SEP00959.1"/>
    </source>
</evidence>
<dbReference type="Gene3D" id="2.40.260.10">
    <property type="entry name" value="Sortase"/>
    <property type="match status" value="1"/>
</dbReference>
<dbReference type="RefSeq" id="WP_245791778.1">
    <property type="nucleotide sequence ID" value="NZ_FODD01000069.1"/>
</dbReference>
<reference evidence="3 4" key="1">
    <citation type="submission" date="2016-10" db="EMBL/GenBank/DDBJ databases">
        <authorList>
            <person name="de Groot N.N."/>
        </authorList>
    </citation>
    <scope>NUCLEOTIDE SEQUENCE [LARGE SCALE GENOMIC DNA]</scope>
    <source>
        <strain evidence="3 4">CGMCC 4.2026</strain>
    </source>
</reference>
<dbReference type="Pfam" id="PF04203">
    <property type="entry name" value="Sortase"/>
    <property type="match status" value="1"/>
</dbReference>
<gene>
    <name evidence="3" type="ORF">SAMN05216267_106911</name>
</gene>
<dbReference type="SUPFAM" id="SSF63817">
    <property type="entry name" value="Sortase"/>
    <property type="match status" value="1"/>
</dbReference>
<dbReference type="GO" id="GO:0016787">
    <property type="term" value="F:hydrolase activity"/>
    <property type="evidence" value="ECO:0007669"/>
    <property type="project" value="UniProtKB-KW"/>
</dbReference>
<organism evidence="3 4">
    <name type="scientific">Actinacidiphila rubida</name>
    <dbReference type="NCBI Taxonomy" id="310780"/>
    <lineage>
        <taxon>Bacteria</taxon>
        <taxon>Bacillati</taxon>
        <taxon>Actinomycetota</taxon>
        <taxon>Actinomycetes</taxon>
        <taxon>Kitasatosporales</taxon>
        <taxon>Streptomycetaceae</taxon>
        <taxon>Actinacidiphila</taxon>
    </lineage>
</organism>
<evidence type="ECO:0000313" key="4">
    <source>
        <dbReference type="Proteomes" id="UP000181951"/>
    </source>
</evidence>
<evidence type="ECO:0000256" key="1">
    <source>
        <dbReference type="ARBA" id="ARBA00022801"/>
    </source>
</evidence>
<dbReference type="Proteomes" id="UP000181951">
    <property type="component" value="Unassembled WGS sequence"/>
</dbReference>
<dbReference type="InterPro" id="IPR023365">
    <property type="entry name" value="Sortase_dom-sf"/>
</dbReference>
<protein>
    <submittedName>
        <fullName evidence="3">Sortase family protein</fullName>
    </submittedName>
</protein>
<feature type="compositionally biased region" description="Low complexity" evidence="2">
    <location>
        <begin position="77"/>
        <end position="96"/>
    </location>
</feature>
<dbReference type="EMBL" id="FODD01000069">
    <property type="protein sequence ID" value="SEP00959.1"/>
    <property type="molecule type" value="Genomic_DNA"/>
</dbReference>
<dbReference type="CDD" id="cd05829">
    <property type="entry name" value="Sortase_F"/>
    <property type="match status" value="1"/>
</dbReference>
<accession>A0A1H8UCL0</accession>
<name>A0A1H8UCL0_9ACTN</name>
<dbReference type="AlphaFoldDB" id="A0A1H8UCL0"/>